<sequence length="186" mass="22079">MSENKSLEDTLDWFNHRISTIVSKYRNTAIKQVRAILNRIEELKTAAHRFDYSDLKDPDVYQNYATTIYNRTLETFEDLEAPENVTYNILDSLNRDLNNRIHSYVNLLAKYLSWLKRDRSYKNNVKNLDRALTRVKEDVYFFENKTLVSYSKIVKYEKVADDLESLIELVERKKEIVAEINSHADD</sequence>
<name>X1HXH6_9ZZZZ</name>
<evidence type="ECO:0000313" key="1">
    <source>
        <dbReference type="EMBL" id="GAH74876.1"/>
    </source>
</evidence>
<gene>
    <name evidence="1" type="ORF">S03H2_42106</name>
</gene>
<reference evidence="1" key="1">
    <citation type="journal article" date="2014" name="Front. Microbiol.">
        <title>High frequency of phylogenetically diverse reductive dehalogenase-homologous genes in deep subseafloor sedimentary metagenomes.</title>
        <authorList>
            <person name="Kawai M."/>
            <person name="Futagami T."/>
            <person name="Toyoda A."/>
            <person name="Takaki Y."/>
            <person name="Nishi S."/>
            <person name="Hori S."/>
            <person name="Arai W."/>
            <person name="Tsubouchi T."/>
            <person name="Morono Y."/>
            <person name="Uchiyama I."/>
            <person name="Ito T."/>
            <person name="Fujiyama A."/>
            <person name="Inagaki F."/>
            <person name="Takami H."/>
        </authorList>
    </citation>
    <scope>NUCLEOTIDE SEQUENCE</scope>
    <source>
        <strain evidence="1">Expedition CK06-06</strain>
    </source>
</reference>
<comment type="caution">
    <text evidence="1">The sequence shown here is derived from an EMBL/GenBank/DDBJ whole genome shotgun (WGS) entry which is preliminary data.</text>
</comment>
<organism evidence="1">
    <name type="scientific">marine sediment metagenome</name>
    <dbReference type="NCBI Taxonomy" id="412755"/>
    <lineage>
        <taxon>unclassified sequences</taxon>
        <taxon>metagenomes</taxon>
        <taxon>ecological metagenomes</taxon>
    </lineage>
</organism>
<feature type="non-terminal residue" evidence="1">
    <location>
        <position position="186"/>
    </location>
</feature>
<dbReference type="EMBL" id="BARU01026188">
    <property type="protein sequence ID" value="GAH74876.1"/>
    <property type="molecule type" value="Genomic_DNA"/>
</dbReference>
<dbReference type="AlphaFoldDB" id="X1HXH6"/>
<protein>
    <submittedName>
        <fullName evidence="1">Uncharacterized protein</fullName>
    </submittedName>
</protein>
<accession>X1HXH6</accession>
<proteinExistence type="predicted"/>